<dbReference type="SMART" id="SM00612">
    <property type="entry name" value="Kelch"/>
    <property type="match status" value="1"/>
</dbReference>
<reference evidence="5" key="1">
    <citation type="submission" date="2025-08" db="UniProtKB">
        <authorList>
            <consortium name="RefSeq"/>
        </authorList>
    </citation>
    <scope>IDENTIFICATION</scope>
    <source>
        <tissue evidence="5">Testes</tissue>
    </source>
</reference>
<dbReference type="InterPro" id="IPR015915">
    <property type="entry name" value="Kelch-typ_b-propeller"/>
</dbReference>
<dbReference type="Pfam" id="PF01344">
    <property type="entry name" value="Kelch_1"/>
    <property type="match status" value="1"/>
</dbReference>
<dbReference type="Pfam" id="PF07707">
    <property type="entry name" value="BACK"/>
    <property type="match status" value="1"/>
</dbReference>
<dbReference type="InterPro" id="IPR047062">
    <property type="entry name" value="KBTBD3_BACK"/>
</dbReference>
<evidence type="ECO:0000256" key="2">
    <source>
        <dbReference type="ARBA" id="ARBA00022737"/>
    </source>
</evidence>
<dbReference type="InterPro" id="IPR011333">
    <property type="entry name" value="SKP1/BTB/POZ_sf"/>
</dbReference>
<dbReference type="Proteomes" id="UP000694865">
    <property type="component" value="Unplaced"/>
</dbReference>
<dbReference type="RefSeq" id="XP_002739001.1">
    <property type="nucleotide sequence ID" value="XM_002738955.2"/>
</dbReference>
<dbReference type="InterPro" id="IPR000210">
    <property type="entry name" value="BTB/POZ_dom"/>
</dbReference>
<dbReference type="PIRSF" id="PIRSF037037">
    <property type="entry name" value="Kelch-like_protein_gigaxonin"/>
    <property type="match status" value="1"/>
</dbReference>
<dbReference type="SMART" id="SM00875">
    <property type="entry name" value="BACK"/>
    <property type="match status" value="1"/>
</dbReference>
<dbReference type="PANTHER" id="PTHR24412:SF192">
    <property type="entry name" value="KELCH REPEAT AND BTB DOMAIN-CONTAINING PROTEIN 2"/>
    <property type="match status" value="1"/>
</dbReference>
<dbReference type="Gene3D" id="1.25.40.420">
    <property type="match status" value="1"/>
</dbReference>
<dbReference type="PROSITE" id="PS50097">
    <property type="entry name" value="BTB"/>
    <property type="match status" value="1"/>
</dbReference>
<evidence type="ECO:0000259" key="3">
    <source>
        <dbReference type="PROSITE" id="PS50097"/>
    </source>
</evidence>
<evidence type="ECO:0000313" key="4">
    <source>
        <dbReference type="Proteomes" id="UP000694865"/>
    </source>
</evidence>
<keyword evidence="4" id="KW-1185">Reference proteome</keyword>
<keyword evidence="1" id="KW-0880">Kelch repeat</keyword>
<dbReference type="SMART" id="SM00225">
    <property type="entry name" value="BTB"/>
    <property type="match status" value="1"/>
</dbReference>
<feature type="domain" description="BTB" evidence="3">
    <location>
        <begin position="63"/>
        <end position="130"/>
    </location>
</feature>
<proteinExistence type="predicted"/>
<organism evidence="4 5">
    <name type="scientific">Saccoglossus kowalevskii</name>
    <name type="common">Acorn worm</name>
    <dbReference type="NCBI Taxonomy" id="10224"/>
    <lineage>
        <taxon>Eukaryota</taxon>
        <taxon>Metazoa</taxon>
        <taxon>Hemichordata</taxon>
        <taxon>Enteropneusta</taxon>
        <taxon>Harrimaniidae</taxon>
        <taxon>Saccoglossus</taxon>
    </lineage>
</organism>
<dbReference type="InterPro" id="IPR011705">
    <property type="entry name" value="BACK"/>
</dbReference>
<dbReference type="Pfam" id="PF00651">
    <property type="entry name" value="BTB"/>
    <property type="match status" value="1"/>
</dbReference>
<name>A0ABM0GWP6_SACKO</name>
<dbReference type="Gene3D" id="2.120.10.80">
    <property type="entry name" value="Kelch-type beta propeller"/>
    <property type="match status" value="1"/>
</dbReference>
<keyword evidence="2" id="KW-0677">Repeat</keyword>
<evidence type="ECO:0000313" key="5">
    <source>
        <dbReference type="RefSeq" id="XP_002739001.1"/>
    </source>
</evidence>
<dbReference type="Gene3D" id="3.30.710.10">
    <property type="entry name" value="Potassium Channel Kv1.1, Chain A"/>
    <property type="match status" value="1"/>
</dbReference>
<dbReference type="SUPFAM" id="SSF117281">
    <property type="entry name" value="Kelch motif"/>
    <property type="match status" value="1"/>
</dbReference>
<dbReference type="GeneID" id="100375236"/>
<evidence type="ECO:0000256" key="1">
    <source>
        <dbReference type="ARBA" id="ARBA00022441"/>
    </source>
</evidence>
<sequence>MAAAAAAPLPSMKKNQTVTTVTTARSMSNPTTVGFISNKRDNPWHAKCLLDQFKAMFDSKELIDVVVCVENKQFPCHRAVLSACSPYFKAMFTSGLTECKKHEITLHEVDAHSVSEIINYAYTSKLDLAMETVQNLFIAANMFQIQFVQEACAQFMSAHVDLTNCVALFSFACSYNSTWLKRVTKELIEQNFQSLSQTDEFMELHGSELSLILASDNLNVQREEQVYDAARRWLEFDSRDTTRVKFLLEIIQQVRFSLMVDTTVVQSLRQNELIRKSPESIQYLARLSENGLPRSVKPRLGMGESSMIVCFGSSPNFDPDEVHRVPCFSIKSNEIFTMAAPPRGLWDYGVVVTKLNDLVVAGGCLVDDHSGSEDSYTSQDLGLRPQRDVYIYEHTHDRWHKRAPMLTERFDLHLVCTDSHVYAIGGMGRGGQHLDVIEGYDLKNNQWKYVTSMPAGLSPLCAIVYGSCIYVIQGDTFLSFDTEASMWSARLPSGGCLLVPSATVFQDELYFVAGYNLPKSGIPVQVYDPNAKRWHRITSIPIRSGDFLHFTCRPKVMVIDSKLHVLVKHEDDEEDDDDNAVFSLYQYSNSEDKWNLSHSFSFPYSVRVDVQFVVAGLNINYLYPAESDDSDSSEE</sequence>
<dbReference type="CDD" id="cd18480">
    <property type="entry name" value="BACK_KBTBD3"/>
    <property type="match status" value="1"/>
</dbReference>
<dbReference type="InterPro" id="IPR017096">
    <property type="entry name" value="BTB-kelch_protein"/>
</dbReference>
<accession>A0ABM0GWP6</accession>
<gene>
    <name evidence="5" type="primary">LOC100375236</name>
</gene>
<dbReference type="SUPFAM" id="SSF54695">
    <property type="entry name" value="POZ domain"/>
    <property type="match status" value="1"/>
</dbReference>
<protein>
    <submittedName>
        <fullName evidence="5">Kelch repeat and BTB domain-containing protein 8-like</fullName>
    </submittedName>
</protein>
<dbReference type="InterPro" id="IPR006652">
    <property type="entry name" value="Kelch_1"/>
</dbReference>
<dbReference type="PANTHER" id="PTHR24412">
    <property type="entry name" value="KELCH PROTEIN"/>
    <property type="match status" value="1"/>
</dbReference>